<accession>A0AAN2UFP4</accession>
<dbReference type="InterPro" id="IPR002767">
    <property type="entry name" value="Thiamine_BP"/>
</dbReference>
<feature type="domain" description="Thiamine-binding protein" evidence="2">
    <location>
        <begin position="9"/>
        <end position="99"/>
    </location>
</feature>
<reference evidence="5 6" key="1">
    <citation type="submission" date="2015-12" db="EMBL/GenBank/DDBJ databases">
        <authorList>
            <person name="Andreevskaya M."/>
        </authorList>
    </citation>
    <scope>NUCLEOTIDE SEQUENCE [LARGE SCALE GENOMIC DNA]</scope>
    <source>
        <strain evidence="3 6">KSL4-2</strain>
        <strain evidence="4 5">PL111</strain>
    </source>
</reference>
<dbReference type="GeneID" id="34301707"/>
<evidence type="ECO:0000256" key="1">
    <source>
        <dbReference type="ARBA" id="ARBA00010272"/>
    </source>
</evidence>
<dbReference type="AlphaFoldDB" id="A0AAN2UFP4"/>
<dbReference type="Pfam" id="PF01910">
    <property type="entry name" value="Thiamine_BP"/>
    <property type="match status" value="1"/>
</dbReference>
<dbReference type="PANTHER" id="PTHR33777:SF1">
    <property type="entry name" value="UPF0045 PROTEIN ECM15"/>
    <property type="match status" value="1"/>
</dbReference>
<dbReference type="Proteomes" id="UP000199047">
    <property type="component" value="Unassembled WGS sequence"/>
</dbReference>
<dbReference type="GO" id="GO:0005829">
    <property type="term" value="C:cytosol"/>
    <property type="evidence" value="ECO:0007669"/>
    <property type="project" value="TreeGrafter"/>
</dbReference>
<dbReference type="SUPFAM" id="SSF89957">
    <property type="entry name" value="MTH1187/YkoF-like"/>
    <property type="match status" value="1"/>
</dbReference>
<comment type="caution">
    <text evidence="4">The sequence shown here is derived from an EMBL/GenBank/DDBJ whole genome shotgun (WGS) entry which is preliminary data.</text>
</comment>
<evidence type="ECO:0000313" key="5">
    <source>
        <dbReference type="Proteomes" id="UP000198868"/>
    </source>
</evidence>
<evidence type="ECO:0000259" key="2">
    <source>
        <dbReference type="Pfam" id="PF01910"/>
    </source>
</evidence>
<dbReference type="RefSeq" id="WP_010386695.1">
    <property type="nucleotide sequence ID" value="NZ_FBSX01000024.1"/>
</dbReference>
<dbReference type="EMBL" id="FBTB01000010">
    <property type="protein sequence ID" value="CUW09583.1"/>
    <property type="molecule type" value="Genomic_DNA"/>
</dbReference>
<evidence type="ECO:0000313" key="6">
    <source>
        <dbReference type="Proteomes" id="UP000199047"/>
    </source>
</evidence>
<evidence type="ECO:0000313" key="3">
    <source>
        <dbReference type="EMBL" id="CUW09583.1"/>
    </source>
</evidence>
<organism evidence="4 5">
    <name type="scientific">Leuconostoc inhae</name>
    <dbReference type="NCBI Taxonomy" id="178001"/>
    <lineage>
        <taxon>Bacteria</taxon>
        <taxon>Bacillati</taxon>
        <taxon>Bacillota</taxon>
        <taxon>Bacilli</taxon>
        <taxon>Lactobacillales</taxon>
        <taxon>Lactobacillaceae</taxon>
        <taxon>Leuconostoc</taxon>
    </lineage>
</organism>
<keyword evidence="6" id="KW-1185">Reference proteome</keyword>
<comment type="similarity">
    <text evidence="1">Belongs to the UPF0045 family.</text>
</comment>
<gene>
    <name evidence="3" type="ORF">KSL4_1576</name>
    <name evidence="4" type="ORF">PL111_1633</name>
</gene>
<dbReference type="PANTHER" id="PTHR33777">
    <property type="entry name" value="UPF0045 PROTEIN ECM15"/>
    <property type="match status" value="1"/>
</dbReference>
<dbReference type="InterPro" id="IPR029756">
    <property type="entry name" value="MTH1187/YkoF-like"/>
</dbReference>
<dbReference type="Gene3D" id="3.30.70.930">
    <property type="match status" value="1"/>
</dbReference>
<dbReference type="EMBL" id="FBTU01000016">
    <property type="protein sequence ID" value="CUW10638.1"/>
    <property type="molecule type" value="Genomic_DNA"/>
</dbReference>
<protein>
    <recommendedName>
        <fullName evidence="2">Thiamine-binding protein domain-containing protein</fullName>
    </recommendedName>
</protein>
<name>A0AAN2UFP4_9LACO</name>
<proteinExistence type="inferred from homology"/>
<dbReference type="Proteomes" id="UP000198868">
    <property type="component" value="Unassembled WGS sequence"/>
</dbReference>
<dbReference type="InterPro" id="IPR051614">
    <property type="entry name" value="UPF0045_domain"/>
</dbReference>
<evidence type="ECO:0000313" key="4">
    <source>
        <dbReference type="EMBL" id="CUW10638.1"/>
    </source>
</evidence>
<sequence>MSQINASIAVQVLPMTANKSEVIRIVDHVIAYIDHSGVNYQVGAFESTLEGDYNQLMDILKALPLVAAEITDIPVMVYSKINMTPNGDVLTIAQKTDKYLSK</sequence>